<reference evidence="12" key="1">
    <citation type="submission" date="2022-03" db="EMBL/GenBank/DDBJ databases">
        <authorList>
            <person name="Sayadi A."/>
        </authorList>
    </citation>
    <scope>NUCLEOTIDE SEQUENCE</scope>
</reference>
<name>A0A9P0LQE4_ACAOB</name>
<keyword evidence="2" id="KW-0343">GTPase activation</keyword>
<dbReference type="OrthoDB" id="10264062at2759"/>
<dbReference type="Gene3D" id="1.10.8.270">
    <property type="entry name" value="putative rabgap domain of human tbc1 domain family member 14 like domains"/>
    <property type="match status" value="1"/>
</dbReference>
<dbReference type="AlphaFoldDB" id="A0A9P0LQE4"/>
<proteinExistence type="predicted"/>
<feature type="region of interest" description="Disordered" evidence="10">
    <location>
        <begin position="602"/>
        <end position="635"/>
    </location>
</feature>
<protein>
    <recommendedName>
        <fullName evidence="8">TBC1 domain family member 15</fullName>
    </recommendedName>
    <alternativeName>
        <fullName evidence="9">GTPase-activating protein RAB7</fullName>
    </alternativeName>
</protein>
<accession>A0A9P0LQE4</accession>
<evidence type="ECO:0000313" key="13">
    <source>
        <dbReference type="Proteomes" id="UP001152888"/>
    </source>
</evidence>
<evidence type="ECO:0000256" key="4">
    <source>
        <dbReference type="ARBA" id="ARBA00022553"/>
    </source>
</evidence>
<comment type="caution">
    <text evidence="12">The sequence shown here is derived from an EMBL/GenBank/DDBJ whole genome shotgun (WGS) entry which is preliminary data.</text>
</comment>
<gene>
    <name evidence="12" type="ORF">ACAOBT_LOCUS23073</name>
</gene>
<comment type="function">
    <text evidence="6">Acts as a GTPase activating protein for RAB7A. Does not act on RAB4, RAB5 or RAB6.</text>
</comment>
<evidence type="ECO:0000256" key="9">
    <source>
        <dbReference type="ARBA" id="ARBA00082539"/>
    </source>
</evidence>
<evidence type="ECO:0000256" key="6">
    <source>
        <dbReference type="ARBA" id="ARBA00055283"/>
    </source>
</evidence>
<evidence type="ECO:0000256" key="2">
    <source>
        <dbReference type="ARBA" id="ARBA00022468"/>
    </source>
</evidence>
<dbReference type="FunFam" id="1.10.8.270:FF:000005">
    <property type="entry name" value="TBC1 domain family member 15"/>
    <property type="match status" value="1"/>
</dbReference>
<feature type="compositionally biased region" description="Polar residues" evidence="10">
    <location>
        <begin position="619"/>
        <end position="630"/>
    </location>
</feature>
<dbReference type="PANTHER" id="PTHR22957">
    <property type="entry name" value="TBC1 DOMAIN FAMILY MEMBER GTPASE-ACTIVATING PROTEIN"/>
    <property type="match status" value="1"/>
</dbReference>
<sequence length="651" mass="75771">MGDTGDSLNDCLEIFTQDGVLLKQAQAAYMSHINSIGTLYISESLNADKKEKFIEWKPNDITVDSDMQDQEWAVVNTIQKRFRTLSGNYPPDYQNRNRCIKIRLDEVKSFRVANKYRHLTFYDGKSETLCSFLFQHGNCESLIKGVLGAILKTSVSKRDKHLYIVYDSNTLEIQQLDRSFAELHLQSEGSAFWKMVKNIKEHPYEATFEAFAKVTDYVLFWFFVVYSSPEQREIDARECEDLHRSISEYENTTTTSHSQGDYEVIAKVPPRKDFPRQRPLTVEQWRDHLNCDGRIEDVENIKTFVFRGGITPSLRKEVWKFLLDYYPWTSTEAERRALVRSKTDEYYAMKLQWRSISKVQEDNFSDYRDRKSLIEKDVNRTDRTLEFYAGDNNSNLQMLNDILMTYVMYNFDLGYVQGMSDLLSPIVQLMRDEVDSFWCFVGFMNKVIRNFDIDQAGMKEQLSNLHTLLAFVNPELATYLDTHESGNMFFCFRWLLVWFKRELSQEDVMRFWEVLWTGYPCENFHLLVCTAILDSQKDNLIRPGYGFTEILKHINELNGKLDVDQMLNKAEGIYHQVKEAEHLSDDIRLLLGLPLLGNQNSSYGSGGSHEQSPFEDSADLSNGTQPQCSEENVRISPDEGVFERALVASFL</sequence>
<dbReference type="EMBL" id="CAKOFQ010007252">
    <property type="protein sequence ID" value="CAH1996181.1"/>
    <property type="molecule type" value="Genomic_DNA"/>
</dbReference>
<dbReference type="PANTHER" id="PTHR22957:SF645">
    <property type="entry name" value="LD27216P"/>
    <property type="match status" value="1"/>
</dbReference>
<dbReference type="GO" id="GO:0005737">
    <property type="term" value="C:cytoplasm"/>
    <property type="evidence" value="ECO:0007669"/>
    <property type="project" value="UniProtKB-SubCell"/>
</dbReference>
<keyword evidence="4" id="KW-0597">Phosphoprotein</keyword>
<dbReference type="GO" id="GO:0005096">
    <property type="term" value="F:GTPase activator activity"/>
    <property type="evidence" value="ECO:0007669"/>
    <property type="project" value="UniProtKB-KW"/>
</dbReference>
<evidence type="ECO:0000256" key="5">
    <source>
        <dbReference type="ARBA" id="ARBA00022990"/>
    </source>
</evidence>
<keyword evidence="5" id="KW-0007">Acetylation</keyword>
<evidence type="ECO:0000259" key="11">
    <source>
        <dbReference type="PROSITE" id="PS50086"/>
    </source>
</evidence>
<evidence type="ECO:0000256" key="8">
    <source>
        <dbReference type="ARBA" id="ARBA00067480"/>
    </source>
</evidence>
<dbReference type="Gene3D" id="1.10.472.80">
    <property type="entry name" value="Ypt/Rab-GAP domain of gyp1p, domain 3"/>
    <property type="match status" value="1"/>
</dbReference>
<dbReference type="FunFam" id="1.10.472.80:FF:000005">
    <property type="entry name" value="TBC1 domain family member 15"/>
    <property type="match status" value="1"/>
</dbReference>
<dbReference type="InterPro" id="IPR035969">
    <property type="entry name" value="Rab-GAP_TBC_sf"/>
</dbReference>
<dbReference type="InterPro" id="IPR000195">
    <property type="entry name" value="Rab-GAP-TBC_dom"/>
</dbReference>
<feature type="domain" description="Rab-GAP TBC" evidence="11">
    <location>
        <begin position="309"/>
        <end position="519"/>
    </location>
</feature>
<keyword evidence="13" id="KW-1185">Reference proteome</keyword>
<dbReference type="Pfam" id="PF00566">
    <property type="entry name" value="RabGAP-TBC"/>
    <property type="match status" value="1"/>
</dbReference>
<dbReference type="Proteomes" id="UP001152888">
    <property type="component" value="Unassembled WGS sequence"/>
</dbReference>
<dbReference type="SUPFAM" id="SSF47923">
    <property type="entry name" value="Ypt/Rab-GAP domain of gyp1p"/>
    <property type="match status" value="2"/>
</dbReference>
<dbReference type="PROSITE" id="PS50086">
    <property type="entry name" value="TBC_RABGAP"/>
    <property type="match status" value="1"/>
</dbReference>
<organism evidence="12 13">
    <name type="scientific">Acanthoscelides obtectus</name>
    <name type="common">Bean weevil</name>
    <name type="synonym">Bruchus obtectus</name>
    <dbReference type="NCBI Taxonomy" id="200917"/>
    <lineage>
        <taxon>Eukaryota</taxon>
        <taxon>Metazoa</taxon>
        <taxon>Ecdysozoa</taxon>
        <taxon>Arthropoda</taxon>
        <taxon>Hexapoda</taxon>
        <taxon>Insecta</taxon>
        <taxon>Pterygota</taxon>
        <taxon>Neoptera</taxon>
        <taxon>Endopterygota</taxon>
        <taxon>Coleoptera</taxon>
        <taxon>Polyphaga</taxon>
        <taxon>Cucujiformia</taxon>
        <taxon>Chrysomeloidea</taxon>
        <taxon>Chrysomelidae</taxon>
        <taxon>Bruchinae</taxon>
        <taxon>Bruchini</taxon>
        <taxon>Acanthoscelides</taxon>
    </lineage>
</organism>
<dbReference type="SMART" id="SM00164">
    <property type="entry name" value="TBC"/>
    <property type="match status" value="1"/>
</dbReference>
<evidence type="ECO:0000256" key="1">
    <source>
        <dbReference type="ARBA" id="ARBA00004496"/>
    </source>
</evidence>
<keyword evidence="3" id="KW-0963">Cytoplasm</keyword>
<evidence type="ECO:0000256" key="3">
    <source>
        <dbReference type="ARBA" id="ARBA00022490"/>
    </source>
</evidence>
<evidence type="ECO:0000256" key="10">
    <source>
        <dbReference type="SAM" id="MobiDB-lite"/>
    </source>
</evidence>
<comment type="subunit">
    <text evidence="7">Interacts with non-phosphorylated form of RAB8A; phosphorylation of RAB8A at 'Thr-72' disrupts this interaction. Interacts with ARMC12.</text>
</comment>
<evidence type="ECO:0000256" key="7">
    <source>
        <dbReference type="ARBA" id="ARBA00065268"/>
    </source>
</evidence>
<evidence type="ECO:0000313" key="12">
    <source>
        <dbReference type="EMBL" id="CAH1996181.1"/>
    </source>
</evidence>
<comment type="subcellular location">
    <subcellularLocation>
        <location evidence="1">Cytoplasm</location>
    </subcellularLocation>
</comment>